<proteinExistence type="predicted"/>
<dbReference type="AlphaFoldDB" id="A0A183PZM1"/>
<evidence type="ECO:0000313" key="1">
    <source>
        <dbReference type="EMBL" id="VDP80799.1"/>
    </source>
</evidence>
<name>A0A183PZM1_9TREM</name>
<dbReference type="EMBL" id="UZAL01043046">
    <property type="protein sequence ID" value="VDP80799.1"/>
    <property type="molecule type" value="Genomic_DNA"/>
</dbReference>
<keyword evidence="2" id="KW-1185">Reference proteome</keyword>
<dbReference type="STRING" id="31246.A0A183PZM1"/>
<organism evidence="1 2">
    <name type="scientific">Schistosoma mattheei</name>
    <dbReference type="NCBI Taxonomy" id="31246"/>
    <lineage>
        <taxon>Eukaryota</taxon>
        <taxon>Metazoa</taxon>
        <taxon>Spiralia</taxon>
        <taxon>Lophotrochozoa</taxon>
        <taxon>Platyhelminthes</taxon>
        <taxon>Trematoda</taxon>
        <taxon>Digenea</taxon>
        <taxon>Strigeidida</taxon>
        <taxon>Schistosomatoidea</taxon>
        <taxon>Schistosomatidae</taxon>
        <taxon>Schistosoma</taxon>
    </lineage>
</organism>
<dbReference type="Proteomes" id="UP000269396">
    <property type="component" value="Unassembled WGS sequence"/>
</dbReference>
<protein>
    <submittedName>
        <fullName evidence="1">Uncharacterized protein</fullName>
    </submittedName>
</protein>
<gene>
    <name evidence="1" type="ORF">SMTD_LOCUS19805</name>
</gene>
<evidence type="ECO:0000313" key="2">
    <source>
        <dbReference type="Proteomes" id="UP000269396"/>
    </source>
</evidence>
<reference evidence="1 2" key="1">
    <citation type="submission" date="2018-11" db="EMBL/GenBank/DDBJ databases">
        <authorList>
            <consortium name="Pathogen Informatics"/>
        </authorList>
    </citation>
    <scope>NUCLEOTIDE SEQUENCE [LARGE SCALE GENOMIC DNA]</scope>
    <source>
        <strain>Denwood</strain>
        <strain evidence="2">Zambia</strain>
    </source>
</reference>
<sequence length="152" mass="17749">MVADDQQLIHMPFVSSRFWSPCAPLVWNQGFPTSLDGSSIFTNSVKARDIRFLSSQFRKQHPPYEKFIKTKYLDLIRNLELKLSAKQKEELTSCFVNIFEKLPDLSVAEFLSVLLREDLSNNGRLFSSHYFLLLHYVLENCVFHDTLCLKEQ</sequence>
<accession>A0A183PZM1</accession>